<dbReference type="Pfam" id="PF01406">
    <property type="entry name" value="tRNA-synt_1e"/>
    <property type="match status" value="1"/>
</dbReference>
<dbReference type="PANTHER" id="PTHR10890">
    <property type="entry name" value="CYSTEINYL-TRNA SYNTHETASE"/>
    <property type="match status" value="1"/>
</dbReference>
<dbReference type="InterPro" id="IPR015273">
    <property type="entry name" value="Cys-tRNA-synt_Ia_DALR"/>
</dbReference>
<keyword evidence="15" id="KW-1185">Reference proteome</keyword>
<gene>
    <name evidence="12" type="primary">cysS</name>
    <name evidence="14" type="ordered locus">Isop_3682</name>
</gene>
<dbReference type="GO" id="GO:0006423">
    <property type="term" value="P:cysteinyl-tRNA aminoacylation"/>
    <property type="evidence" value="ECO:0007669"/>
    <property type="project" value="UniProtKB-UniRule"/>
</dbReference>
<comment type="cofactor">
    <cofactor evidence="12">
        <name>Zn(2+)</name>
        <dbReference type="ChEBI" id="CHEBI:29105"/>
    </cofactor>
    <text evidence="12">Binds 1 zinc ion per subunit.</text>
</comment>
<dbReference type="Gene3D" id="3.40.50.620">
    <property type="entry name" value="HUPs"/>
    <property type="match status" value="1"/>
</dbReference>
<dbReference type="OrthoDB" id="9815130at2"/>
<comment type="subcellular location">
    <subcellularLocation>
        <location evidence="1 12">Cytoplasm</location>
    </subcellularLocation>
</comment>
<dbReference type="Proteomes" id="UP000008631">
    <property type="component" value="Chromosome"/>
</dbReference>
<reference evidence="14 15" key="1">
    <citation type="journal article" date="2011" name="Stand. Genomic Sci.">
        <title>Complete genome sequence of Isosphaera pallida type strain (IS1B).</title>
        <authorList>
            <consortium name="US DOE Joint Genome Institute (JGI-PGF)"/>
            <person name="Goker M."/>
            <person name="Cleland D."/>
            <person name="Saunders E."/>
            <person name="Lapidus A."/>
            <person name="Nolan M."/>
            <person name="Lucas S."/>
            <person name="Hammon N."/>
            <person name="Deshpande S."/>
            <person name="Cheng J.F."/>
            <person name="Tapia R."/>
            <person name="Han C."/>
            <person name="Goodwin L."/>
            <person name="Pitluck S."/>
            <person name="Liolios K."/>
            <person name="Pagani I."/>
            <person name="Ivanova N."/>
            <person name="Mavromatis K."/>
            <person name="Pati A."/>
            <person name="Chen A."/>
            <person name="Palaniappan K."/>
            <person name="Land M."/>
            <person name="Hauser L."/>
            <person name="Chang Y.J."/>
            <person name="Jeffries C.D."/>
            <person name="Detter J.C."/>
            <person name="Beck B."/>
            <person name="Woyke T."/>
            <person name="Bristow J."/>
            <person name="Eisen J.A."/>
            <person name="Markowitz V."/>
            <person name="Hugenholtz P."/>
            <person name="Kyrpides N.C."/>
            <person name="Klenk H.P."/>
        </authorList>
    </citation>
    <scope>NUCLEOTIDE SEQUENCE [LARGE SCALE GENOMIC DNA]</scope>
    <source>
        <strain evidence="15">ATCC 43644 / DSM 9630 / IS1B</strain>
    </source>
</reference>
<dbReference type="PANTHER" id="PTHR10890:SF3">
    <property type="entry name" value="CYSTEINE--TRNA LIGASE, CYTOPLASMIC"/>
    <property type="match status" value="1"/>
</dbReference>
<feature type="binding site" evidence="12">
    <location>
        <position position="209"/>
    </location>
    <ligand>
        <name>Zn(2+)</name>
        <dbReference type="ChEBI" id="CHEBI:29105"/>
    </ligand>
</feature>
<dbReference type="EC" id="6.1.1.16" evidence="12"/>
<dbReference type="InterPro" id="IPR032678">
    <property type="entry name" value="tRNA-synt_1_cat_dom"/>
</dbReference>
<feature type="short sequence motif" description="'HIGH' region" evidence="12">
    <location>
        <begin position="31"/>
        <end position="41"/>
    </location>
</feature>
<evidence type="ECO:0000256" key="12">
    <source>
        <dbReference type="HAMAP-Rule" id="MF_00041"/>
    </source>
</evidence>
<dbReference type="KEGG" id="ipa:Isop_3682"/>
<keyword evidence="6 12" id="KW-0479">Metal-binding</keyword>
<comment type="subunit">
    <text evidence="3 12">Monomer.</text>
</comment>
<evidence type="ECO:0000256" key="6">
    <source>
        <dbReference type="ARBA" id="ARBA00022723"/>
    </source>
</evidence>
<evidence type="ECO:0000313" key="14">
    <source>
        <dbReference type="EMBL" id="ADV64238.1"/>
    </source>
</evidence>
<accession>E8QZA9</accession>
<evidence type="ECO:0000256" key="11">
    <source>
        <dbReference type="ARBA" id="ARBA00023146"/>
    </source>
</evidence>
<dbReference type="HOGENOM" id="CLU_013528_0_1_0"/>
<evidence type="ECO:0000313" key="15">
    <source>
        <dbReference type="Proteomes" id="UP000008631"/>
    </source>
</evidence>
<dbReference type="SMART" id="SM00840">
    <property type="entry name" value="DALR_2"/>
    <property type="match status" value="1"/>
</dbReference>
<dbReference type="PRINTS" id="PR00983">
    <property type="entry name" value="TRNASYNTHCYS"/>
</dbReference>
<dbReference type="InterPro" id="IPR009080">
    <property type="entry name" value="tRNAsynth_Ia_anticodon-bd"/>
</dbReference>
<comment type="catalytic activity">
    <reaction evidence="12">
        <text>tRNA(Cys) + L-cysteine + ATP = L-cysteinyl-tRNA(Cys) + AMP + diphosphate</text>
        <dbReference type="Rhea" id="RHEA:17773"/>
        <dbReference type="Rhea" id="RHEA-COMP:9661"/>
        <dbReference type="Rhea" id="RHEA-COMP:9679"/>
        <dbReference type="ChEBI" id="CHEBI:30616"/>
        <dbReference type="ChEBI" id="CHEBI:33019"/>
        <dbReference type="ChEBI" id="CHEBI:35235"/>
        <dbReference type="ChEBI" id="CHEBI:78442"/>
        <dbReference type="ChEBI" id="CHEBI:78517"/>
        <dbReference type="ChEBI" id="CHEBI:456215"/>
        <dbReference type="EC" id="6.1.1.16"/>
    </reaction>
</comment>
<dbReference type="HAMAP" id="MF_00041">
    <property type="entry name" value="Cys_tRNA_synth"/>
    <property type="match status" value="1"/>
</dbReference>
<evidence type="ECO:0000256" key="8">
    <source>
        <dbReference type="ARBA" id="ARBA00022833"/>
    </source>
</evidence>
<keyword evidence="5 12" id="KW-0436">Ligase</keyword>
<feature type="binding site" evidence="12">
    <location>
        <position position="238"/>
    </location>
    <ligand>
        <name>Zn(2+)</name>
        <dbReference type="ChEBI" id="CHEBI:29105"/>
    </ligand>
</feature>
<protein>
    <recommendedName>
        <fullName evidence="12">Cysteine--tRNA ligase</fullName>
        <ecNumber evidence="12">6.1.1.16</ecNumber>
    </recommendedName>
    <alternativeName>
        <fullName evidence="12">Cysteinyl-tRNA synthetase</fullName>
        <shortName evidence="12">CysRS</shortName>
    </alternativeName>
</protein>
<dbReference type="SUPFAM" id="SSF52374">
    <property type="entry name" value="Nucleotidylyl transferase"/>
    <property type="match status" value="1"/>
</dbReference>
<dbReference type="NCBIfam" id="TIGR00435">
    <property type="entry name" value="cysS"/>
    <property type="match status" value="1"/>
</dbReference>
<evidence type="ECO:0000256" key="1">
    <source>
        <dbReference type="ARBA" id="ARBA00004496"/>
    </source>
</evidence>
<evidence type="ECO:0000259" key="13">
    <source>
        <dbReference type="SMART" id="SM00840"/>
    </source>
</evidence>
<sequence>MTIHLHNTLSQTKEPLRTLEPGKVRMYVCGPTVYSASHVGHMVGPVIFDTLKRFLTYRGYQVTWVVNITDIDDKLIVQANKDGVTVKSLAEQVTADYVKCLEALGVDGIDHMPKATEHIDHILEMTQGLIDKGYAYASGGDVYFDVTKAEEYGKLSHRDPEALLAGNRVEPSSHKRHPGDFALWKAAKPGEPFWESPWGPGRPGWHIECSAMSRSLLGDQIDIHGGGLDLVFPHHENEVVQSECFTGRKPFATFWLHNGLLTKDGRKISKSDPDTIVLMRDLLGKYQPDTLRALFLMGHYRRPTDYGNQRLDEIERGLQAFFIFSERFERITGRSFYTLPAPQTDSEGEFDPGDSDFLKTIRDHRLKFLEALDDDFNTGGGFGELFELLRTLNRFADRVGLERADAPHRADALAQFERGVTVLRELTRLFGLFRAAPRSKTTGDDQLTAGLMRLVIDLRASLRKEKNFALADEIRRRLAELNVTLEDGPGGTRWRIG</sequence>
<dbReference type="CDD" id="cd00672">
    <property type="entry name" value="CysRS_core"/>
    <property type="match status" value="1"/>
</dbReference>
<organism evidence="14 15">
    <name type="scientific">Isosphaera pallida (strain ATCC 43644 / DSM 9630 / IS1B)</name>
    <dbReference type="NCBI Taxonomy" id="575540"/>
    <lineage>
        <taxon>Bacteria</taxon>
        <taxon>Pseudomonadati</taxon>
        <taxon>Planctomycetota</taxon>
        <taxon>Planctomycetia</taxon>
        <taxon>Isosphaerales</taxon>
        <taxon>Isosphaeraceae</taxon>
        <taxon>Isosphaera</taxon>
    </lineage>
</organism>
<feature type="domain" description="Cysteinyl-tRNA synthetase class Ia DALR" evidence="13">
    <location>
        <begin position="367"/>
        <end position="441"/>
    </location>
</feature>
<dbReference type="SUPFAM" id="SSF47323">
    <property type="entry name" value="Anticodon-binding domain of a subclass of class I aminoacyl-tRNA synthetases"/>
    <property type="match status" value="1"/>
</dbReference>
<evidence type="ECO:0000256" key="10">
    <source>
        <dbReference type="ARBA" id="ARBA00022917"/>
    </source>
</evidence>
<dbReference type="eggNOG" id="COG0215">
    <property type="taxonomic scope" value="Bacteria"/>
</dbReference>
<evidence type="ECO:0000256" key="5">
    <source>
        <dbReference type="ARBA" id="ARBA00022598"/>
    </source>
</evidence>
<keyword evidence="10 12" id="KW-0648">Protein biosynthesis</keyword>
<evidence type="ECO:0000256" key="2">
    <source>
        <dbReference type="ARBA" id="ARBA00005594"/>
    </source>
</evidence>
<dbReference type="InParanoid" id="E8QZA9"/>
<dbReference type="RefSeq" id="WP_013566526.1">
    <property type="nucleotide sequence ID" value="NC_014962.1"/>
</dbReference>
<dbReference type="InterPro" id="IPR015803">
    <property type="entry name" value="Cys-tRNA-ligase"/>
</dbReference>
<dbReference type="FunCoup" id="E8QZA9">
    <property type="interactions" value="470"/>
</dbReference>
<feature type="binding site" evidence="12">
    <location>
        <position position="270"/>
    </location>
    <ligand>
        <name>ATP</name>
        <dbReference type="ChEBI" id="CHEBI:30616"/>
    </ligand>
</feature>
<dbReference type="GO" id="GO:0004817">
    <property type="term" value="F:cysteine-tRNA ligase activity"/>
    <property type="evidence" value="ECO:0007669"/>
    <property type="project" value="UniProtKB-UniRule"/>
</dbReference>
<keyword evidence="9 12" id="KW-0067">ATP-binding</keyword>
<keyword evidence="4 12" id="KW-0963">Cytoplasm</keyword>
<keyword evidence="11 12" id="KW-0030">Aminoacyl-tRNA synthetase</keyword>
<proteinExistence type="inferred from homology"/>
<feature type="binding site" evidence="12">
    <location>
        <position position="29"/>
    </location>
    <ligand>
        <name>Zn(2+)</name>
        <dbReference type="ChEBI" id="CHEBI:29105"/>
    </ligand>
</feature>
<dbReference type="Gene3D" id="1.20.120.1910">
    <property type="entry name" value="Cysteine-tRNA ligase, C-terminal anti-codon recognition domain"/>
    <property type="match status" value="1"/>
</dbReference>
<evidence type="ECO:0000256" key="4">
    <source>
        <dbReference type="ARBA" id="ARBA00022490"/>
    </source>
</evidence>
<name>E8QZA9_ISOPI</name>
<dbReference type="Pfam" id="PF09190">
    <property type="entry name" value="DALR_2"/>
    <property type="match status" value="1"/>
</dbReference>
<dbReference type="GO" id="GO:0005829">
    <property type="term" value="C:cytosol"/>
    <property type="evidence" value="ECO:0007669"/>
    <property type="project" value="TreeGrafter"/>
</dbReference>
<dbReference type="STRING" id="575540.Isop_3682"/>
<dbReference type="GO" id="GO:0005524">
    <property type="term" value="F:ATP binding"/>
    <property type="evidence" value="ECO:0007669"/>
    <property type="project" value="UniProtKB-UniRule"/>
</dbReference>
<evidence type="ECO:0000256" key="9">
    <source>
        <dbReference type="ARBA" id="ARBA00022840"/>
    </source>
</evidence>
<dbReference type="InterPro" id="IPR024909">
    <property type="entry name" value="Cys-tRNA/MSH_ligase"/>
</dbReference>
<feature type="binding site" evidence="12">
    <location>
        <position position="234"/>
    </location>
    <ligand>
        <name>Zn(2+)</name>
        <dbReference type="ChEBI" id="CHEBI:29105"/>
    </ligand>
</feature>
<dbReference type="AlphaFoldDB" id="E8QZA9"/>
<dbReference type="GO" id="GO:0008270">
    <property type="term" value="F:zinc ion binding"/>
    <property type="evidence" value="ECO:0007669"/>
    <property type="project" value="UniProtKB-UniRule"/>
</dbReference>
<comment type="caution">
    <text evidence="12">Lacks conserved residue(s) required for the propagation of feature annotation.</text>
</comment>
<dbReference type="InterPro" id="IPR014729">
    <property type="entry name" value="Rossmann-like_a/b/a_fold"/>
</dbReference>
<dbReference type="EMBL" id="CP002353">
    <property type="protein sequence ID" value="ADV64238.1"/>
    <property type="molecule type" value="Genomic_DNA"/>
</dbReference>
<evidence type="ECO:0000256" key="7">
    <source>
        <dbReference type="ARBA" id="ARBA00022741"/>
    </source>
</evidence>
<keyword evidence="8 12" id="KW-0862">Zinc</keyword>
<keyword evidence="7 12" id="KW-0547">Nucleotide-binding</keyword>
<evidence type="ECO:0000256" key="3">
    <source>
        <dbReference type="ARBA" id="ARBA00011245"/>
    </source>
</evidence>
<comment type="similarity">
    <text evidence="2 12">Belongs to the class-I aminoacyl-tRNA synthetase family.</text>
</comment>